<dbReference type="AlphaFoldDB" id="C8RX56"/>
<dbReference type="InterPro" id="IPR023346">
    <property type="entry name" value="Lysozyme-like_dom_sf"/>
</dbReference>
<sequence>MRRVSRIPDQAATRRVLAITRNGSLAAFAGLAVLWSFAPVASAIGSIPQPPDLCELAARDAAAQTGVPLVVLQAIALAETGRPDPGAGGQLRPWPWTINEGGAGHWFDSFEQALAHATEARDLGVSNMDIGCFQLNHRWHSQAFPSLEAMFDPQENALYAARFLRDLFDKSGDWSVAAGAYHSNTPEYADRYRARFDAILAGFGSQDIQLPQDLAAPQTFAELVPRQNNFPLLKVGARGIGASIVPQVAGGQSLFAEQP</sequence>
<dbReference type="EMBL" id="ACYY01000002">
    <property type="protein sequence ID" value="EEW26581.1"/>
    <property type="molecule type" value="Genomic_DNA"/>
</dbReference>
<dbReference type="Proteomes" id="UP000010121">
    <property type="component" value="Unassembled WGS sequence"/>
</dbReference>
<reference evidence="1 2" key="1">
    <citation type="submission" date="2009-08" db="EMBL/GenBank/DDBJ databases">
        <title>The draft genome of Rhodobacter sp. SW2.</title>
        <authorList>
            <consortium name="US DOE Joint Genome Institute (JGI-PGF)"/>
            <person name="Lucas S."/>
            <person name="Copeland A."/>
            <person name="Lapidus A."/>
            <person name="Glavina del Rio T."/>
            <person name="Tice H."/>
            <person name="Bruce D."/>
            <person name="Goodwin L."/>
            <person name="Pitluck S."/>
            <person name="Larimer F."/>
            <person name="Land M.L."/>
            <person name="Hauser L."/>
            <person name="Emerson D."/>
        </authorList>
    </citation>
    <scope>NUCLEOTIDE SEQUENCE [LARGE SCALE GENOMIC DNA]</scope>
    <source>
        <strain evidence="1 2">SW2</strain>
    </source>
</reference>
<evidence type="ECO:0000313" key="1">
    <source>
        <dbReference type="EMBL" id="EEW26581.1"/>
    </source>
</evidence>
<dbReference type="STRING" id="371731.Rsw2DRAFT_0384"/>
<protein>
    <submittedName>
        <fullName evidence="1">Lytic transglycosylase catalytic</fullName>
    </submittedName>
</protein>
<dbReference type="Gene3D" id="1.10.530.10">
    <property type="match status" value="1"/>
</dbReference>
<evidence type="ECO:0000313" key="2">
    <source>
        <dbReference type="Proteomes" id="UP000010121"/>
    </source>
</evidence>
<keyword evidence="2" id="KW-1185">Reference proteome</keyword>
<gene>
    <name evidence="1" type="ORF">Rsw2DRAFT_0384</name>
</gene>
<dbReference type="SUPFAM" id="SSF53955">
    <property type="entry name" value="Lysozyme-like"/>
    <property type="match status" value="1"/>
</dbReference>
<dbReference type="eggNOG" id="COG0741">
    <property type="taxonomic scope" value="Bacteria"/>
</dbReference>
<dbReference type="RefSeq" id="WP_008027491.1">
    <property type="nucleotide sequence ID" value="NZ_ACYY01000002.1"/>
</dbReference>
<organism evidence="1 2">
    <name type="scientific">Rhodobacter ferrooxidans</name>
    <dbReference type="NCBI Taxonomy" id="371731"/>
    <lineage>
        <taxon>Bacteria</taxon>
        <taxon>Pseudomonadati</taxon>
        <taxon>Pseudomonadota</taxon>
        <taxon>Alphaproteobacteria</taxon>
        <taxon>Rhodobacterales</taxon>
        <taxon>Rhodobacter group</taxon>
        <taxon>Rhodobacter</taxon>
    </lineage>
</organism>
<proteinExistence type="predicted"/>
<name>C8RX56_9RHOB</name>
<accession>C8RX56</accession>
<comment type="caution">
    <text evidence="1">The sequence shown here is derived from an EMBL/GenBank/DDBJ whole genome shotgun (WGS) entry which is preliminary data.</text>
</comment>